<dbReference type="Proteomes" id="UP000274593">
    <property type="component" value="Chromosome"/>
</dbReference>
<dbReference type="EMBL" id="CP032548">
    <property type="protein sequence ID" value="AZJ34003.1"/>
    <property type="molecule type" value="Genomic_DNA"/>
</dbReference>
<evidence type="ECO:0000313" key="1">
    <source>
        <dbReference type="EMBL" id="AZJ34003.1"/>
    </source>
</evidence>
<proteinExistence type="predicted"/>
<organism evidence="1 2">
    <name type="scientific">Tenacibaculum singaporense</name>
    <dbReference type="NCBI Taxonomy" id="2358479"/>
    <lineage>
        <taxon>Bacteria</taxon>
        <taxon>Pseudomonadati</taxon>
        <taxon>Bacteroidota</taxon>
        <taxon>Flavobacteriia</taxon>
        <taxon>Flavobacteriales</taxon>
        <taxon>Flavobacteriaceae</taxon>
        <taxon>Tenacibaculum</taxon>
    </lineage>
</organism>
<gene>
    <name evidence="1" type="ORF">D6T69_00055</name>
</gene>
<dbReference type="RefSeq" id="WP_121146200.1">
    <property type="nucleotide sequence ID" value="NZ_CP032548.1"/>
</dbReference>
<evidence type="ECO:0000313" key="2">
    <source>
        <dbReference type="Proteomes" id="UP000274593"/>
    </source>
</evidence>
<reference evidence="1 2" key="1">
    <citation type="submission" date="2018-09" db="EMBL/GenBank/DDBJ databases">
        <title>Insights into the microbiota of Asian seabass (Lates calcarifer) with tenacibaculosis symptoms and description of sp. nov. Tenacibaculum singaporense.</title>
        <authorList>
            <person name="Miyake S."/>
            <person name="Soh M."/>
            <person name="Azman M.N."/>
            <person name="Ngoh S.Y."/>
            <person name="Orban L."/>
        </authorList>
    </citation>
    <scope>NUCLEOTIDE SEQUENCE [LARGE SCALE GENOMIC DNA]</scope>
    <source>
        <strain evidence="1 2">DSM 106434</strain>
    </source>
</reference>
<accession>A0A3S8R2A1</accession>
<keyword evidence="2" id="KW-1185">Reference proteome</keyword>
<name>A0A3S8R2A1_9FLAO</name>
<dbReference type="KEGG" id="tsig:D6T69_00055"/>
<protein>
    <submittedName>
        <fullName evidence="1">Uncharacterized protein</fullName>
    </submittedName>
</protein>
<sequence length="143" mass="16802">MKKGLIIFVLICSTVALSQNKKDEFGDWKYEYAEYQTNTFVNYKNINWITKQKAKDCFLQVVEYRRTGENLIVFGLEGGKIKYYYTILSFKELEEDKGSYVAELRSKGGRTFSYWTLVITEGEKAVMVRNNGKERRVLYTKKP</sequence>
<dbReference type="AlphaFoldDB" id="A0A3S8R2A1"/>